<evidence type="ECO:0000256" key="1">
    <source>
        <dbReference type="ARBA" id="ARBA00000085"/>
    </source>
</evidence>
<accession>A0ABY6ISG4</accession>
<sequence>MKGQDNGKSGEGTYESSRRFAFAMRALSRTPVSLSYQNRDLRYEWAENLPAGIELNDVLGYTDADFLPRLAAERLRVTKLHVIETREPQRFELPVNIGGEVRWFDIWIDPDLDPSGLAMGVYSTIIDVSAQKRREVQLKNLLREVSHRSRNLLAIVLSLASQTARSATSVPAFVTAFSGRLQAIARAQDLITDRDWQGALLSDLISRQIALFHRDNALPVELKGDDLVVSPNAALYVGLAIHELASNAVRNGQLYPGDGAIHVAFSVEPRSDGGRNLIVKWTERLGAGSTAHEVEPLTRKFLESVVPLAVDGMGELAVNGGRVDYALRIDGNHIT</sequence>
<evidence type="ECO:0000256" key="5">
    <source>
        <dbReference type="ARBA" id="ARBA00022741"/>
    </source>
</evidence>
<dbReference type="EMBL" id="CP107716">
    <property type="protein sequence ID" value="UYQ73581.1"/>
    <property type="molecule type" value="Genomic_DNA"/>
</dbReference>
<evidence type="ECO:0000256" key="6">
    <source>
        <dbReference type="ARBA" id="ARBA00022777"/>
    </source>
</evidence>
<dbReference type="Proteomes" id="UP001163882">
    <property type="component" value="Chromosome"/>
</dbReference>
<dbReference type="Pfam" id="PF08448">
    <property type="entry name" value="PAS_4"/>
    <property type="match status" value="1"/>
</dbReference>
<keyword evidence="7" id="KW-0067">ATP-binding</keyword>
<gene>
    <name evidence="9" type="ORF">OF122_07450</name>
</gene>
<dbReference type="InterPro" id="IPR035965">
    <property type="entry name" value="PAS-like_dom_sf"/>
</dbReference>
<evidence type="ECO:0000313" key="9">
    <source>
        <dbReference type="EMBL" id="UYQ73581.1"/>
    </source>
</evidence>
<dbReference type="SUPFAM" id="SSF55785">
    <property type="entry name" value="PYP-like sensor domain (PAS domain)"/>
    <property type="match status" value="1"/>
</dbReference>
<keyword evidence="3" id="KW-0597">Phosphoprotein</keyword>
<evidence type="ECO:0000256" key="7">
    <source>
        <dbReference type="ARBA" id="ARBA00022840"/>
    </source>
</evidence>
<keyword evidence="10" id="KW-1185">Reference proteome</keyword>
<keyword evidence="5" id="KW-0547">Nucleotide-binding</keyword>
<reference evidence="9" key="1">
    <citation type="submission" date="2022-10" db="EMBL/GenBank/DDBJ databases">
        <title>YIM 151497 complete genome.</title>
        <authorList>
            <person name="Chen X."/>
        </authorList>
    </citation>
    <scope>NUCLEOTIDE SEQUENCE</scope>
    <source>
        <strain evidence="9">YIM 151497</strain>
    </source>
</reference>
<dbReference type="Gene3D" id="3.30.450.20">
    <property type="entry name" value="PAS domain"/>
    <property type="match status" value="1"/>
</dbReference>
<dbReference type="Pfam" id="PF07536">
    <property type="entry name" value="HWE_HK"/>
    <property type="match status" value="1"/>
</dbReference>
<name>A0ABY6ISG4_9HYPH</name>
<protein>
    <recommendedName>
        <fullName evidence="2">histidine kinase</fullName>
        <ecNumber evidence="2">2.7.13.3</ecNumber>
    </recommendedName>
</protein>
<dbReference type="PANTHER" id="PTHR41523:SF8">
    <property type="entry name" value="ETHYLENE RESPONSE SENSOR PROTEIN"/>
    <property type="match status" value="1"/>
</dbReference>
<dbReference type="EC" id="2.7.13.3" evidence="2"/>
<dbReference type="InterPro" id="IPR013656">
    <property type="entry name" value="PAS_4"/>
</dbReference>
<evidence type="ECO:0000313" key="10">
    <source>
        <dbReference type="Proteomes" id="UP001163882"/>
    </source>
</evidence>
<keyword evidence="6" id="KW-0418">Kinase</keyword>
<proteinExistence type="predicted"/>
<evidence type="ECO:0000256" key="2">
    <source>
        <dbReference type="ARBA" id="ARBA00012438"/>
    </source>
</evidence>
<evidence type="ECO:0000256" key="3">
    <source>
        <dbReference type="ARBA" id="ARBA00022553"/>
    </source>
</evidence>
<feature type="domain" description="Signal transduction histidine kinase HWE region" evidence="8">
    <location>
        <begin position="144"/>
        <end position="226"/>
    </location>
</feature>
<dbReference type="RefSeq" id="WP_264227142.1">
    <property type="nucleotide sequence ID" value="NZ_CP107716.1"/>
</dbReference>
<dbReference type="PANTHER" id="PTHR41523">
    <property type="entry name" value="TWO-COMPONENT SYSTEM SENSOR PROTEIN"/>
    <property type="match status" value="1"/>
</dbReference>
<organism evidence="9 10">
    <name type="scientific">Pelagibacterium flavum</name>
    <dbReference type="NCBI Taxonomy" id="2984530"/>
    <lineage>
        <taxon>Bacteria</taxon>
        <taxon>Pseudomonadati</taxon>
        <taxon>Pseudomonadota</taxon>
        <taxon>Alphaproteobacteria</taxon>
        <taxon>Hyphomicrobiales</taxon>
        <taxon>Devosiaceae</taxon>
        <taxon>Pelagibacterium</taxon>
    </lineage>
</organism>
<dbReference type="InterPro" id="IPR011102">
    <property type="entry name" value="Sig_transdc_His_kinase_HWE"/>
</dbReference>
<keyword evidence="4" id="KW-0808">Transferase</keyword>
<comment type="catalytic activity">
    <reaction evidence="1">
        <text>ATP + protein L-histidine = ADP + protein N-phospho-L-histidine.</text>
        <dbReference type="EC" id="2.7.13.3"/>
    </reaction>
</comment>
<evidence type="ECO:0000256" key="4">
    <source>
        <dbReference type="ARBA" id="ARBA00022679"/>
    </source>
</evidence>
<evidence type="ECO:0000259" key="8">
    <source>
        <dbReference type="SMART" id="SM00911"/>
    </source>
</evidence>
<dbReference type="SMART" id="SM00911">
    <property type="entry name" value="HWE_HK"/>
    <property type="match status" value="1"/>
</dbReference>